<feature type="transmembrane region" description="Helical" evidence="2">
    <location>
        <begin position="71"/>
        <end position="92"/>
    </location>
</feature>
<evidence type="ECO:0000256" key="1">
    <source>
        <dbReference type="SAM" id="MobiDB-lite"/>
    </source>
</evidence>
<evidence type="ECO:0000313" key="5">
    <source>
        <dbReference type="Proteomes" id="UP000734823"/>
    </source>
</evidence>
<organism evidence="4 5">
    <name type="scientific">Actinokineospora xionganensis</name>
    <dbReference type="NCBI Taxonomy" id="2684470"/>
    <lineage>
        <taxon>Bacteria</taxon>
        <taxon>Bacillati</taxon>
        <taxon>Actinomycetota</taxon>
        <taxon>Actinomycetes</taxon>
        <taxon>Pseudonocardiales</taxon>
        <taxon>Pseudonocardiaceae</taxon>
        <taxon>Actinokineospora</taxon>
    </lineage>
</organism>
<dbReference type="InterPro" id="IPR036779">
    <property type="entry name" value="LysM_dom_sf"/>
</dbReference>
<dbReference type="EMBL" id="JABVED010000005">
    <property type="protein sequence ID" value="MBC6447608.1"/>
    <property type="molecule type" value="Genomic_DNA"/>
</dbReference>
<evidence type="ECO:0000256" key="2">
    <source>
        <dbReference type="SAM" id="Phobius"/>
    </source>
</evidence>
<name>A0ABR7L4Z8_9PSEU</name>
<protein>
    <submittedName>
        <fullName evidence="4">LysM peptidoglycan-binding domain-containing protein</fullName>
    </submittedName>
</protein>
<accession>A0ABR7L4Z8</accession>
<keyword evidence="5" id="KW-1185">Reference proteome</keyword>
<dbReference type="Gene3D" id="3.10.350.10">
    <property type="entry name" value="LysM domain"/>
    <property type="match status" value="1"/>
</dbReference>
<proteinExistence type="predicted"/>
<sequence length="158" mass="16200">MAATAAVAVPRSAGLAEGRYPQVAAPPRPVPRPARPVGQGRLRPPTRRRRVLAPHVVAVPDRGSRCASPPIAVLVGLAVVVALAIFGLGSFAGSMAGADVPTATTVVRVEPGETLSDLAVRMAPDSDVSAVVARIQKLNALDGSMVHPGQPLTVPFSR</sequence>
<evidence type="ECO:0000313" key="4">
    <source>
        <dbReference type="EMBL" id="MBC6447608.1"/>
    </source>
</evidence>
<evidence type="ECO:0000259" key="3">
    <source>
        <dbReference type="PROSITE" id="PS51782"/>
    </source>
</evidence>
<reference evidence="4 5" key="1">
    <citation type="submission" date="2020-06" db="EMBL/GenBank/DDBJ databases">
        <title>Actinokineospora xiongansis sp. nov., isolated from soil of Baiyangdian.</title>
        <authorList>
            <person name="Zhang X."/>
        </authorList>
    </citation>
    <scope>NUCLEOTIDE SEQUENCE [LARGE SCALE GENOMIC DNA]</scope>
    <source>
        <strain evidence="4 5">HBU206404</strain>
    </source>
</reference>
<gene>
    <name evidence="4" type="ORF">GPZ80_10540</name>
</gene>
<feature type="compositionally biased region" description="Pro residues" evidence="1">
    <location>
        <begin position="24"/>
        <end position="34"/>
    </location>
</feature>
<dbReference type="InterPro" id="IPR018392">
    <property type="entry name" value="LysM"/>
</dbReference>
<dbReference type="Proteomes" id="UP000734823">
    <property type="component" value="Unassembled WGS sequence"/>
</dbReference>
<dbReference type="Pfam" id="PF01476">
    <property type="entry name" value="LysM"/>
    <property type="match status" value="1"/>
</dbReference>
<comment type="caution">
    <text evidence="4">The sequence shown here is derived from an EMBL/GenBank/DDBJ whole genome shotgun (WGS) entry which is preliminary data.</text>
</comment>
<keyword evidence="2" id="KW-0812">Transmembrane</keyword>
<dbReference type="PROSITE" id="PS51782">
    <property type="entry name" value="LYSM"/>
    <property type="match status" value="1"/>
</dbReference>
<feature type="domain" description="LysM" evidence="3">
    <location>
        <begin position="105"/>
        <end position="154"/>
    </location>
</feature>
<dbReference type="SMART" id="SM00257">
    <property type="entry name" value="LysM"/>
    <property type="match status" value="1"/>
</dbReference>
<keyword evidence="2" id="KW-1133">Transmembrane helix</keyword>
<dbReference type="RefSeq" id="WP_187220134.1">
    <property type="nucleotide sequence ID" value="NZ_JABVED010000005.1"/>
</dbReference>
<feature type="region of interest" description="Disordered" evidence="1">
    <location>
        <begin position="18"/>
        <end position="47"/>
    </location>
</feature>
<keyword evidence="2" id="KW-0472">Membrane</keyword>